<reference evidence="2" key="1">
    <citation type="submission" date="2020-01" db="EMBL/GenBank/DDBJ databases">
        <title>Draft genome sequence of the Termite Coptotermes fromosanus.</title>
        <authorList>
            <person name="Itakura S."/>
            <person name="Yosikawa Y."/>
            <person name="Umezawa K."/>
        </authorList>
    </citation>
    <scope>NUCLEOTIDE SEQUENCE [LARGE SCALE GENOMIC DNA]</scope>
</reference>
<comment type="caution">
    <text evidence="1">The sequence shown here is derived from an EMBL/GenBank/DDBJ whole genome shotgun (WGS) entry which is preliminary data.</text>
</comment>
<dbReference type="EMBL" id="BLKM01000971">
    <property type="protein sequence ID" value="GFG39675.1"/>
    <property type="molecule type" value="Genomic_DNA"/>
</dbReference>
<protein>
    <submittedName>
        <fullName evidence="1">Uncharacterized protein</fullName>
    </submittedName>
</protein>
<accession>A0A6L2Q9S6</accession>
<dbReference type="PANTHER" id="PTHR15396:SF1">
    <property type="entry name" value="RIBONUCLEASE P PROTEIN SUBUNIT P40"/>
    <property type="match status" value="1"/>
</dbReference>
<dbReference type="GO" id="GO:0000172">
    <property type="term" value="C:ribonuclease MRP complex"/>
    <property type="evidence" value="ECO:0007669"/>
    <property type="project" value="TreeGrafter"/>
</dbReference>
<sequence length="149" mass="17146">MLCPEVWNFPRPPCNFKFRRGNFSEIKEQCTDVIDFHYFNYLVSVVLPDTINVPEVITDSLNDDCDYYKVEDIHVCDLINKEFIEAFVKKGLLTVLSDGTNIDTDDCVALTPTGHLVLSLNRQTYQELGLEGKPSFFSRLRPNRYGKNS</sequence>
<proteinExistence type="predicted"/>
<dbReference type="GO" id="GO:0000171">
    <property type="term" value="F:ribonuclease MRP activity"/>
    <property type="evidence" value="ECO:0007669"/>
    <property type="project" value="TreeGrafter"/>
</dbReference>
<dbReference type="GO" id="GO:0030681">
    <property type="term" value="C:multimeric ribonuclease P complex"/>
    <property type="evidence" value="ECO:0007669"/>
    <property type="project" value="TreeGrafter"/>
</dbReference>
<dbReference type="OrthoDB" id="446759at2759"/>
<dbReference type="GO" id="GO:0001682">
    <property type="term" value="P:tRNA 5'-leader removal"/>
    <property type="evidence" value="ECO:0007669"/>
    <property type="project" value="InterPro"/>
</dbReference>
<evidence type="ECO:0000313" key="2">
    <source>
        <dbReference type="Proteomes" id="UP000502823"/>
    </source>
</evidence>
<evidence type="ECO:0000313" key="1">
    <source>
        <dbReference type="EMBL" id="GFG39675.1"/>
    </source>
</evidence>
<dbReference type="AlphaFoldDB" id="A0A6L2Q9S6"/>
<dbReference type="InterPro" id="IPR013893">
    <property type="entry name" value="RNase_P_Rpp40"/>
</dbReference>
<dbReference type="GO" id="GO:0000447">
    <property type="term" value="P:endonucleolytic cleavage in ITS1 to separate SSU-rRNA from 5.8S rRNA and LSU-rRNA from tricistronic rRNA transcript (SSU-rRNA, 5.8S rRNA, LSU-rRNA)"/>
    <property type="evidence" value="ECO:0007669"/>
    <property type="project" value="TreeGrafter"/>
</dbReference>
<name>A0A6L2Q9S6_COPFO</name>
<keyword evidence="2" id="KW-1185">Reference proteome</keyword>
<dbReference type="InParanoid" id="A0A6L2Q9S6"/>
<dbReference type="GO" id="GO:0004526">
    <property type="term" value="F:ribonuclease P activity"/>
    <property type="evidence" value="ECO:0007669"/>
    <property type="project" value="TreeGrafter"/>
</dbReference>
<dbReference type="Proteomes" id="UP000502823">
    <property type="component" value="Unassembled WGS sequence"/>
</dbReference>
<dbReference type="Pfam" id="PF08584">
    <property type="entry name" value="Ribonuc_P_40"/>
    <property type="match status" value="1"/>
</dbReference>
<gene>
    <name evidence="1" type="ORF">Cfor_05222</name>
</gene>
<organism evidence="1 2">
    <name type="scientific">Coptotermes formosanus</name>
    <name type="common">Formosan subterranean termite</name>
    <dbReference type="NCBI Taxonomy" id="36987"/>
    <lineage>
        <taxon>Eukaryota</taxon>
        <taxon>Metazoa</taxon>
        <taxon>Ecdysozoa</taxon>
        <taxon>Arthropoda</taxon>
        <taxon>Hexapoda</taxon>
        <taxon>Insecta</taxon>
        <taxon>Pterygota</taxon>
        <taxon>Neoptera</taxon>
        <taxon>Polyneoptera</taxon>
        <taxon>Dictyoptera</taxon>
        <taxon>Blattodea</taxon>
        <taxon>Blattoidea</taxon>
        <taxon>Termitoidae</taxon>
        <taxon>Rhinotermitidae</taxon>
        <taxon>Coptotermes</taxon>
    </lineage>
</organism>
<dbReference type="PANTHER" id="PTHR15396">
    <property type="entry name" value="RIBONUCLEASE P PROTEIN SUBUNIT P40"/>
    <property type="match status" value="1"/>
</dbReference>